<name>A0A024GKI7_9STRA</name>
<dbReference type="AlphaFoldDB" id="A0A024GKI7"/>
<dbReference type="EMBL" id="CAIX01000148">
    <property type="protein sequence ID" value="CCI47029.1"/>
    <property type="molecule type" value="Genomic_DNA"/>
</dbReference>
<protein>
    <submittedName>
        <fullName evidence="1">Uncharacterized protein</fullName>
    </submittedName>
</protein>
<proteinExistence type="predicted"/>
<organism evidence="1 2">
    <name type="scientific">Albugo candida</name>
    <dbReference type="NCBI Taxonomy" id="65357"/>
    <lineage>
        <taxon>Eukaryota</taxon>
        <taxon>Sar</taxon>
        <taxon>Stramenopiles</taxon>
        <taxon>Oomycota</taxon>
        <taxon>Peronosporomycetes</taxon>
        <taxon>Albuginales</taxon>
        <taxon>Albuginaceae</taxon>
        <taxon>Albugo</taxon>
    </lineage>
</organism>
<dbReference type="Proteomes" id="UP000053237">
    <property type="component" value="Unassembled WGS sequence"/>
</dbReference>
<dbReference type="InParanoid" id="A0A024GKI7"/>
<accession>A0A024GKI7</accession>
<comment type="caution">
    <text evidence="1">The sequence shown here is derived from an EMBL/GenBank/DDBJ whole genome shotgun (WGS) entry which is preliminary data.</text>
</comment>
<evidence type="ECO:0000313" key="1">
    <source>
        <dbReference type="EMBL" id="CCI47029.1"/>
    </source>
</evidence>
<evidence type="ECO:0000313" key="2">
    <source>
        <dbReference type="Proteomes" id="UP000053237"/>
    </source>
</evidence>
<gene>
    <name evidence="1" type="ORF">BN9_079850</name>
</gene>
<reference evidence="1 2" key="1">
    <citation type="submission" date="2012-05" db="EMBL/GenBank/DDBJ databases">
        <title>Recombination and specialization in a pathogen metapopulation.</title>
        <authorList>
            <person name="Gardiner A."/>
            <person name="Kemen E."/>
            <person name="Schultz-Larsen T."/>
            <person name="MacLean D."/>
            <person name="Van Oosterhout C."/>
            <person name="Jones J.D.G."/>
        </authorList>
    </citation>
    <scope>NUCLEOTIDE SEQUENCE [LARGE SCALE GENOMIC DNA]</scope>
    <source>
        <strain evidence="1 2">Ac Nc2</strain>
    </source>
</reference>
<keyword evidence="2" id="KW-1185">Reference proteome</keyword>
<sequence length="242" mass="27870">MSMQLKWNDFNMFVWLRTCTECQNRKSNCTCAMRPTAALEHIFRLEAEKTRHLLQNENNARNRSSTILLPSDIDSQNHSLASFKTLPSRTPMDSHHNGMRFNKCRLLKPTHEVRKKNWRSQCALLRRTKPSGLKNRTRWPKANSNELSVDDLRTSNRTLSSFATSYVASESVYKSQRSSSKPYPYENASKVHGASLCSSVAASIGTARETCDYNSFHPKVRRKVSLDRNALLELENWFNDSH</sequence>